<proteinExistence type="predicted"/>
<dbReference type="RefSeq" id="WP_127650571.1">
    <property type="nucleotide sequence ID" value="NZ_MKWS01000010.1"/>
</dbReference>
<comment type="caution">
    <text evidence="2">The sequence shown here is derived from an EMBL/GenBank/DDBJ whole genome shotgun (WGS) entry which is preliminary data.</text>
</comment>
<organism evidence="2 3">
    <name type="scientific">Pseudomonas koreensis</name>
    <dbReference type="NCBI Taxonomy" id="198620"/>
    <lineage>
        <taxon>Bacteria</taxon>
        <taxon>Pseudomonadati</taxon>
        <taxon>Pseudomonadota</taxon>
        <taxon>Gammaproteobacteria</taxon>
        <taxon>Pseudomonadales</taxon>
        <taxon>Pseudomonadaceae</taxon>
        <taxon>Pseudomonas</taxon>
    </lineage>
</organism>
<feature type="chain" id="PRO_5041702268" description="Valyl-tRNA synthetase" evidence="1">
    <location>
        <begin position="22"/>
        <end position="99"/>
    </location>
</feature>
<name>A0AA94JHX9_9PSED</name>
<reference evidence="2 3" key="1">
    <citation type="submission" date="2016-10" db="EMBL/GenBank/DDBJ databases">
        <title>Search of new enzymes for the oxidation of sulfur compounds.</title>
        <authorList>
            <person name="Novo A."/>
            <person name="Moreira I.S."/>
            <person name="Castro P.M."/>
        </authorList>
    </citation>
    <scope>NUCLEOTIDE SEQUENCE [LARGE SCALE GENOMIC DNA]</scope>
    <source>
        <strain evidence="2 3">A9</strain>
    </source>
</reference>
<feature type="signal peptide" evidence="1">
    <location>
        <begin position="1"/>
        <end position="21"/>
    </location>
</feature>
<evidence type="ECO:0000313" key="2">
    <source>
        <dbReference type="EMBL" id="RVD76875.1"/>
    </source>
</evidence>
<evidence type="ECO:0008006" key="4">
    <source>
        <dbReference type="Google" id="ProtNLM"/>
    </source>
</evidence>
<dbReference type="AlphaFoldDB" id="A0AA94JHX9"/>
<evidence type="ECO:0000313" key="3">
    <source>
        <dbReference type="Proteomes" id="UP000288002"/>
    </source>
</evidence>
<protein>
    <recommendedName>
        <fullName evidence="4">Valyl-tRNA synthetase</fullName>
    </recommendedName>
</protein>
<dbReference type="Proteomes" id="UP000288002">
    <property type="component" value="Unassembled WGS sequence"/>
</dbReference>
<accession>A0AA94JHX9</accession>
<evidence type="ECO:0000256" key="1">
    <source>
        <dbReference type="SAM" id="SignalP"/>
    </source>
</evidence>
<gene>
    <name evidence="2" type="ORF">A9HBioS_3415</name>
</gene>
<keyword evidence="1" id="KW-0732">Signal</keyword>
<sequence length="99" mass="10741">MRTIFAALIAVTALFSMSAQAAESSCKKISALAGEAMSARQKGDLLEDSLDKIGDGSKFARGVVLKAYEKQVMITDTMKEEAVKEFRNEAYRVCLNANS</sequence>
<dbReference type="EMBL" id="MKWS01000010">
    <property type="protein sequence ID" value="RVD76875.1"/>
    <property type="molecule type" value="Genomic_DNA"/>
</dbReference>